<dbReference type="AlphaFoldDB" id="H5XZS1"/>
<dbReference type="EMBL" id="CM001441">
    <property type="protein sequence ID" value="EHQ92117.1"/>
    <property type="molecule type" value="Genomic_DNA"/>
</dbReference>
<gene>
    <name evidence="1" type="ORF">DesyoDRAFT_5186</name>
</gene>
<protein>
    <submittedName>
        <fullName evidence="1">Uncharacterized protein</fullName>
    </submittedName>
</protein>
<dbReference type="STRING" id="768710.DesyoDRAFT_5186"/>
<reference evidence="1 2" key="1">
    <citation type="submission" date="2011-11" db="EMBL/GenBank/DDBJ databases">
        <title>The Noncontiguous Finished genome of Desulfosporosinus youngiae DSM 17734.</title>
        <authorList>
            <consortium name="US DOE Joint Genome Institute (JGI-PGF)"/>
            <person name="Lucas S."/>
            <person name="Han J."/>
            <person name="Lapidus A."/>
            <person name="Cheng J.-F."/>
            <person name="Goodwin L."/>
            <person name="Pitluck S."/>
            <person name="Peters L."/>
            <person name="Ovchinnikova G."/>
            <person name="Lu M."/>
            <person name="Land M.L."/>
            <person name="Hauser L."/>
            <person name="Pester M."/>
            <person name="Spring S."/>
            <person name="Ollivier B."/>
            <person name="Rattei T."/>
            <person name="Klenk H.-P."/>
            <person name="Wagner M."/>
            <person name="Loy A."/>
            <person name="Woyke T.J."/>
        </authorList>
    </citation>
    <scope>NUCLEOTIDE SEQUENCE [LARGE SCALE GENOMIC DNA]</scope>
    <source>
        <strain evidence="1 2">DSM 17734</strain>
    </source>
</reference>
<dbReference type="Proteomes" id="UP000005104">
    <property type="component" value="Chromosome"/>
</dbReference>
<dbReference type="OrthoDB" id="2676127at2"/>
<dbReference type="HOGENOM" id="CLU_896318_0_0_9"/>
<keyword evidence="2" id="KW-1185">Reference proteome</keyword>
<sequence length="314" mass="35919">MNEKIMHLANFNITFGEKAEPMLSHFKDIIFPAFTSGIMRGKVDEIPHFLFTDVEIKQIKGGEYILVGNYIKETEYTIHTTVTNGALTASPAKHPTAPYSRFIIFLKNHRMILVRNESVSPDIRSFQATVRYILNKYTREANKEQRENKRKPTTTLPNALVNIVDMPLKEDINAVLKSVQKIKWVKLNFFPLNNDFGKRPIANSIRAEMKSLGSNTTNLTFNSPDSKEGIQKLLEETSGQARTTLFVKNKDGEDEKIREDSFSSNKKIAFAKDVTSDDDEYFVLIAQKESIIKNVSKENEAWYKRYVAALRSLL</sequence>
<evidence type="ECO:0000313" key="1">
    <source>
        <dbReference type="EMBL" id="EHQ92117.1"/>
    </source>
</evidence>
<accession>H5XZS1</accession>
<proteinExistence type="predicted"/>
<dbReference type="eggNOG" id="ENOG5031KTQ">
    <property type="taxonomic scope" value="Bacteria"/>
</dbReference>
<dbReference type="RefSeq" id="WP_007787368.1">
    <property type="nucleotide sequence ID" value="NZ_CM001441.1"/>
</dbReference>
<organism evidence="1 2">
    <name type="scientific">Desulfosporosinus youngiae DSM 17734</name>
    <dbReference type="NCBI Taxonomy" id="768710"/>
    <lineage>
        <taxon>Bacteria</taxon>
        <taxon>Bacillati</taxon>
        <taxon>Bacillota</taxon>
        <taxon>Clostridia</taxon>
        <taxon>Eubacteriales</taxon>
        <taxon>Desulfitobacteriaceae</taxon>
        <taxon>Desulfosporosinus</taxon>
    </lineage>
</organism>
<evidence type="ECO:0000313" key="2">
    <source>
        <dbReference type="Proteomes" id="UP000005104"/>
    </source>
</evidence>
<name>H5XZS1_9FIRM</name>